<name>A0ABT9EEQ7_9PROT</name>
<dbReference type="Proteomes" id="UP001243009">
    <property type="component" value="Unassembled WGS sequence"/>
</dbReference>
<dbReference type="EMBL" id="JAUTWS010000368">
    <property type="protein sequence ID" value="MDO9714582.1"/>
    <property type="molecule type" value="Genomic_DNA"/>
</dbReference>
<gene>
    <name evidence="1" type="ORF">Q7A36_40280</name>
</gene>
<organism evidence="1 2">
    <name type="scientific">Paracraurococcus lichenis</name>
    <dbReference type="NCBI Taxonomy" id="3064888"/>
    <lineage>
        <taxon>Bacteria</taxon>
        <taxon>Pseudomonadati</taxon>
        <taxon>Pseudomonadota</taxon>
        <taxon>Alphaproteobacteria</taxon>
        <taxon>Acetobacterales</taxon>
        <taxon>Roseomonadaceae</taxon>
        <taxon>Paracraurococcus</taxon>
    </lineage>
</organism>
<dbReference type="InterPro" id="IPR008868">
    <property type="entry name" value="TniB"/>
</dbReference>
<dbReference type="InterPro" id="IPR027417">
    <property type="entry name" value="P-loop_NTPase"/>
</dbReference>
<protein>
    <submittedName>
        <fullName evidence="1">TniB family NTP-binding protein</fullName>
    </submittedName>
</protein>
<accession>A0ABT9EEQ7</accession>
<keyword evidence="2" id="KW-1185">Reference proteome</keyword>
<dbReference type="SUPFAM" id="SSF52540">
    <property type="entry name" value="P-loop containing nucleoside triphosphate hydrolases"/>
    <property type="match status" value="1"/>
</dbReference>
<proteinExistence type="predicted"/>
<sequence>MTTFPSHTRVAYAAFARKYVAHPRLTTALEAVVDAMSYAGVEDEPPNIPITGPSGVGKTTLLKQLVALHPVVPDGCRIEVLGAPSLVADRRELLPFEFP</sequence>
<evidence type="ECO:0000313" key="2">
    <source>
        <dbReference type="Proteomes" id="UP001243009"/>
    </source>
</evidence>
<dbReference type="Pfam" id="PF05621">
    <property type="entry name" value="TniB"/>
    <property type="match status" value="1"/>
</dbReference>
<dbReference type="RefSeq" id="WP_305109405.1">
    <property type="nucleotide sequence ID" value="NZ_JAUTWS010000368.1"/>
</dbReference>
<evidence type="ECO:0000313" key="1">
    <source>
        <dbReference type="EMBL" id="MDO9714582.1"/>
    </source>
</evidence>
<comment type="caution">
    <text evidence="1">The sequence shown here is derived from an EMBL/GenBank/DDBJ whole genome shotgun (WGS) entry which is preliminary data.</text>
</comment>
<dbReference type="Gene3D" id="3.40.50.300">
    <property type="entry name" value="P-loop containing nucleotide triphosphate hydrolases"/>
    <property type="match status" value="1"/>
</dbReference>
<feature type="non-terminal residue" evidence="1">
    <location>
        <position position="99"/>
    </location>
</feature>
<reference evidence="1 2" key="1">
    <citation type="submission" date="2023-08" db="EMBL/GenBank/DDBJ databases">
        <title>The draft genome sequence of Paracraurococcus sp. LOR1-02.</title>
        <authorList>
            <person name="Kingkaew E."/>
            <person name="Tanasupawat S."/>
        </authorList>
    </citation>
    <scope>NUCLEOTIDE SEQUENCE [LARGE SCALE GENOMIC DNA]</scope>
    <source>
        <strain evidence="1 2">LOR1-02</strain>
    </source>
</reference>